<dbReference type="InterPro" id="IPR053826">
    <property type="entry name" value="WDR75"/>
</dbReference>
<feature type="compositionally biased region" description="Basic residues" evidence="9">
    <location>
        <begin position="956"/>
        <end position="966"/>
    </location>
</feature>
<keyword evidence="6" id="KW-0804">Transcription</keyword>
<dbReference type="InterPro" id="IPR057644">
    <property type="entry name" value="Beta-prop_WDR75_2nd"/>
</dbReference>
<dbReference type="PANTHER" id="PTHR44215">
    <property type="entry name" value="WD REPEAT-CONTAINING PROTEIN 75"/>
    <property type="match status" value="1"/>
</dbReference>
<evidence type="ECO:0000256" key="3">
    <source>
        <dbReference type="ARBA" id="ARBA00022552"/>
    </source>
</evidence>
<evidence type="ECO:0000313" key="11">
    <source>
        <dbReference type="EMBL" id="KAL0068657.1"/>
    </source>
</evidence>
<evidence type="ECO:0000256" key="2">
    <source>
        <dbReference type="ARBA" id="ARBA00022517"/>
    </source>
</evidence>
<feature type="domain" description="WD repeat-containing protein 75 second beta-propeller" evidence="10">
    <location>
        <begin position="437"/>
        <end position="711"/>
    </location>
</feature>
<evidence type="ECO:0000256" key="1">
    <source>
        <dbReference type="ARBA" id="ARBA00004604"/>
    </source>
</evidence>
<dbReference type="Gene3D" id="2.130.10.10">
    <property type="entry name" value="YVTN repeat-like/Quinoprotein amine dehydrogenase"/>
    <property type="match status" value="4"/>
</dbReference>
<keyword evidence="4 8" id="KW-0853">WD repeat</keyword>
<evidence type="ECO:0000256" key="9">
    <source>
        <dbReference type="SAM" id="MobiDB-lite"/>
    </source>
</evidence>
<sequence length="966" mass="105678">MAASTSREPHEIPLPPSPTANSGKSKRNKGKGKENTSQKRRVGKPLPTSKGSEDDFESESKWDWVSLTDPCTSKVPPVFTKDGSYYFSLIGTSVKIFSTHTGKLVSTLSAPRTATESPSDVLTCAVLNPHNTFQLITGSSNGCLAFWDYMDAVLLKRMDIGQPIHHVCVHEKIPDHIFVSATRNTKYKRTGEDNAVVLRLSLKPSNETTHSPIQKPAEILPVGKTRFPTGLAASPSGEWIVVTAGSKAYIANTASLQSGFTKYVSSDRLSCLAFHPTEDYFATGDIKGNIKLWYCLNENAMVKVKRVEKKTQTANLHWHAHTVSSLAFTPNGAYLLSGGEEAVLVIWQLHTGKKEFVPRVGAPIQTISLSPAGPHGEEYLLGLSDATHAFVSAANLRISRSYSRMKLGPSMTYNEPSSSSTAPLAVHAMSSTVILPSSHPSSLQIYSPSHAEVQSEVEISPSNRVSRKDDKPLESSRVRQIAVSPCGQWMASIDSRTGDDDFQDEIHLKLWHWDKKTSTWTLNTRIDRPHGLGSVLDMSFSPRPKGEAESYLVTVGSDGTVKTWRTRPQTSKRSSLEEYWISRSSLAFRSQLPTSVAWSPDGTVLSVCLRDQVAMYDPQTNVLRCILTSPESTVINSAHFLARGRYLAVVGESELVIWDVVFQTVRWTRVTKAPITSLLPHPDNDTFALFTSSGGQGTRVSIFSVAESTPKKTFSLPFTLRNLVWYSSRYTSSYNVIGITKDWMVVRFGDDIKGLEAEGTKATEIKVSPYERRTLFQDIFGASVFANTSETTPNLPAVASSPSAWNGVQSSSILDAPAHLMPPLETLYGPLMNTFLKPRVDKATLTSAEQAVDEDVEMEEDEITTSNPNSGPGPTRDTEDDMNAFIKLFKVHSVTRTPASKASKMNGSVKAKKANGVHPASSPAPRTPIATPKPSKPIIPSALESSPPLISPATNPKKRKKAVDFL</sequence>
<feature type="repeat" description="WD" evidence="8">
    <location>
        <begin position="316"/>
        <end position="357"/>
    </location>
</feature>
<dbReference type="Pfam" id="PF23869">
    <property type="entry name" value="Beta-prop_WDR75_1st"/>
    <property type="match status" value="1"/>
</dbReference>
<evidence type="ECO:0000256" key="5">
    <source>
        <dbReference type="ARBA" id="ARBA00022737"/>
    </source>
</evidence>
<proteinExistence type="predicted"/>
<feature type="region of interest" description="Disordered" evidence="9">
    <location>
        <begin position="454"/>
        <end position="476"/>
    </location>
</feature>
<protein>
    <submittedName>
        <fullName evidence="11">NET1-associated nuclear protein 1</fullName>
    </submittedName>
</protein>
<feature type="compositionally biased region" description="Basic and acidic residues" evidence="9">
    <location>
        <begin position="466"/>
        <end position="476"/>
    </location>
</feature>
<name>A0ABR3A3V9_9AGAR</name>
<dbReference type="SMART" id="SM00320">
    <property type="entry name" value="WD40"/>
    <property type="match status" value="7"/>
</dbReference>
<evidence type="ECO:0000256" key="6">
    <source>
        <dbReference type="ARBA" id="ARBA00023163"/>
    </source>
</evidence>
<evidence type="ECO:0000256" key="7">
    <source>
        <dbReference type="ARBA" id="ARBA00023242"/>
    </source>
</evidence>
<gene>
    <name evidence="11" type="primary">NAN1</name>
    <name evidence="11" type="ORF">AAF712_004373</name>
</gene>
<feature type="region of interest" description="Disordered" evidence="9">
    <location>
        <begin position="848"/>
        <end position="880"/>
    </location>
</feature>
<dbReference type="Pfam" id="PF23769">
    <property type="entry name" value="Beta-prop_WDR75_2nd"/>
    <property type="match status" value="1"/>
</dbReference>
<dbReference type="PROSITE" id="PS50082">
    <property type="entry name" value="WD_REPEATS_2"/>
    <property type="match status" value="1"/>
</dbReference>
<dbReference type="SUPFAM" id="SSF50978">
    <property type="entry name" value="WD40 repeat-like"/>
    <property type="match status" value="2"/>
</dbReference>
<dbReference type="PANTHER" id="PTHR44215:SF1">
    <property type="entry name" value="WD REPEAT-CONTAINING PROTEIN 75"/>
    <property type="match status" value="1"/>
</dbReference>
<dbReference type="EMBL" id="JBBXMP010000017">
    <property type="protein sequence ID" value="KAL0068657.1"/>
    <property type="molecule type" value="Genomic_DNA"/>
</dbReference>
<reference evidence="11 12" key="1">
    <citation type="submission" date="2024-05" db="EMBL/GenBank/DDBJ databases">
        <title>A draft genome resource for the thread blight pathogen Marasmius tenuissimus strain MS-2.</title>
        <authorList>
            <person name="Yulfo-Soto G.E."/>
            <person name="Baruah I.K."/>
            <person name="Amoako-Attah I."/>
            <person name="Bukari Y."/>
            <person name="Meinhardt L.W."/>
            <person name="Bailey B.A."/>
            <person name="Cohen S.P."/>
        </authorList>
    </citation>
    <scope>NUCLEOTIDE SEQUENCE [LARGE SCALE GENOMIC DNA]</scope>
    <source>
        <strain evidence="11 12">MS-2</strain>
    </source>
</reference>
<dbReference type="InterPro" id="IPR001680">
    <property type="entry name" value="WD40_rpt"/>
</dbReference>
<keyword evidence="5" id="KW-0677">Repeat</keyword>
<evidence type="ECO:0000259" key="10">
    <source>
        <dbReference type="Pfam" id="PF23769"/>
    </source>
</evidence>
<evidence type="ECO:0000256" key="8">
    <source>
        <dbReference type="PROSITE-ProRule" id="PRU00221"/>
    </source>
</evidence>
<accession>A0ABR3A3V9</accession>
<feature type="region of interest" description="Disordered" evidence="9">
    <location>
        <begin position="1"/>
        <end position="56"/>
    </location>
</feature>
<keyword evidence="2" id="KW-0690">Ribosome biogenesis</keyword>
<feature type="compositionally biased region" description="Polar residues" evidence="9">
    <location>
        <begin position="897"/>
        <end position="906"/>
    </location>
</feature>
<feature type="compositionally biased region" description="Acidic residues" evidence="9">
    <location>
        <begin position="851"/>
        <end position="863"/>
    </location>
</feature>
<organism evidence="11 12">
    <name type="scientific">Marasmius tenuissimus</name>
    <dbReference type="NCBI Taxonomy" id="585030"/>
    <lineage>
        <taxon>Eukaryota</taxon>
        <taxon>Fungi</taxon>
        <taxon>Dikarya</taxon>
        <taxon>Basidiomycota</taxon>
        <taxon>Agaricomycotina</taxon>
        <taxon>Agaricomycetes</taxon>
        <taxon>Agaricomycetidae</taxon>
        <taxon>Agaricales</taxon>
        <taxon>Marasmiineae</taxon>
        <taxon>Marasmiaceae</taxon>
        <taxon>Marasmius</taxon>
    </lineage>
</organism>
<keyword evidence="12" id="KW-1185">Reference proteome</keyword>
<keyword evidence="7" id="KW-0539">Nucleus</keyword>
<comment type="caution">
    <text evidence="11">The sequence shown here is derived from an EMBL/GenBank/DDBJ whole genome shotgun (WGS) entry which is preliminary data.</text>
</comment>
<keyword evidence="3" id="KW-0698">rRNA processing</keyword>
<dbReference type="InterPro" id="IPR015943">
    <property type="entry name" value="WD40/YVTN_repeat-like_dom_sf"/>
</dbReference>
<dbReference type="PROSITE" id="PS50294">
    <property type="entry name" value="WD_REPEATS_REGION"/>
    <property type="match status" value="1"/>
</dbReference>
<dbReference type="InterPro" id="IPR036322">
    <property type="entry name" value="WD40_repeat_dom_sf"/>
</dbReference>
<comment type="subcellular location">
    <subcellularLocation>
        <location evidence="1">Nucleus</location>
        <location evidence="1">Nucleolus</location>
    </subcellularLocation>
</comment>
<evidence type="ECO:0000313" key="12">
    <source>
        <dbReference type="Proteomes" id="UP001437256"/>
    </source>
</evidence>
<evidence type="ECO:0000256" key="4">
    <source>
        <dbReference type="ARBA" id="ARBA00022574"/>
    </source>
</evidence>
<dbReference type="Proteomes" id="UP001437256">
    <property type="component" value="Unassembled WGS sequence"/>
</dbReference>
<feature type="region of interest" description="Disordered" evidence="9">
    <location>
        <begin position="897"/>
        <end position="966"/>
    </location>
</feature>